<dbReference type="Pfam" id="PF00753">
    <property type="entry name" value="Lactamase_B"/>
    <property type="match status" value="1"/>
</dbReference>
<dbReference type="PANTHER" id="PTHR30619:SF7">
    <property type="entry name" value="BETA-LACTAMASE DOMAIN PROTEIN"/>
    <property type="match status" value="1"/>
</dbReference>
<name>A0A0C1R275_9CLOT</name>
<reference evidence="4 5" key="1">
    <citation type="journal article" date="2015" name="Infect. Genet. Evol.">
        <title>Genomic sequences of six botulinum neurotoxin-producing strains representing three clostridial species illustrate the mobility and diversity of botulinum neurotoxin genes.</title>
        <authorList>
            <person name="Smith T.J."/>
            <person name="Hill K.K."/>
            <person name="Xie G."/>
            <person name="Foley B.T."/>
            <person name="Williamson C.H."/>
            <person name="Foster J.T."/>
            <person name="Johnson S.L."/>
            <person name="Chertkov O."/>
            <person name="Teshima H."/>
            <person name="Gibbons H.S."/>
            <person name="Johnsky L.A."/>
            <person name="Karavis M.A."/>
            <person name="Smith L.A."/>
        </authorList>
    </citation>
    <scope>NUCLEOTIDE SEQUENCE [LARGE SCALE GENOMIC DNA]</scope>
    <source>
        <strain evidence="4 5">CDC 2741</strain>
    </source>
</reference>
<keyword evidence="2" id="KW-0812">Transmembrane</keyword>
<evidence type="ECO:0000313" key="5">
    <source>
        <dbReference type="Proteomes" id="UP000031366"/>
    </source>
</evidence>
<feature type="region of interest" description="Disordered" evidence="1">
    <location>
        <begin position="303"/>
        <end position="324"/>
    </location>
</feature>
<dbReference type="PROSITE" id="PS51257">
    <property type="entry name" value="PROKAR_LIPOPROTEIN"/>
    <property type="match status" value="1"/>
</dbReference>
<keyword evidence="5" id="KW-1185">Reference proteome</keyword>
<dbReference type="SUPFAM" id="SSF56281">
    <property type="entry name" value="Metallo-hydrolase/oxidoreductase"/>
    <property type="match status" value="1"/>
</dbReference>
<feature type="domain" description="Metallo-beta-lactamase" evidence="3">
    <location>
        <begin position="57"/>
        <end position="248"/>
    </location>
</feature>
<dbReference type="SMART" id="SM00849">
    <property type="entry name" value="Lactamase_B"/>
    <property type="match status" value="1"/>
</dbReference>
<dbReference type="CDD" id="cd07731">
    <property type="entry name" value="ComA-like_MBL-fold"/>
    <property type="match status" value="1"/>
</dbReference>
<evidence type="ECO:0000313" key="4">
    <source>
        <dbReference type="EMBL" id="KIE47542.1"/>
    </source>
</evidence>
<comment type="caution">
    <text evidence="4">The sequence shown here is derived from an EMBL/GenBank/DDBJ whole genome shotgun (WGS) entry which is preliminary data.</text>
</comment>
<dbReference type="Proteomes" id="UP000031366">
    <property type="component" value="Unassembled WGS sequence"/>
</dbReference>
<gene>
    <name evidence="4" type="ORF">U732_3113</name>
</gene>
<dbReference type="InterPro" id="IPR052159">
    <property type="entry name" value="Competence_DNA_uptake"/>
</dbReference>
<organism evidence="4 5">
    <name type="scientific">Clostridium argentinense CDC 2741</name>
    <dbReference type="NCBI Taxonomy" id="1418104"/>
    <lineage>
        <taxon>Bacteria</taxon>
        <taxon>Bacillati</taxon>
        <taxon>Bacillota</taxon>
        <taxon>Clostridia</taxon>
        <taxon>Eubacteriales</taxon>
        <taxon>Clostridiaceae</taxon>
        <taxon>Clostridium</taxon>
    </lineage>
</organism>
<dbReference type="InterPro" id="IPR036866">
    <property type="entry name" value="RibonucZ/Hydroxyglut_hydro"/>
</dbReference>
<dbReference type="AlphaFoldDB" id="A0A0C1R275"/>
<dbReference type="STRING" id="29341.RSJ17_09250"/>
<dbReference type="RefSeq" id="WP_039631564.1">
    <property type="nucleotide sequence ID" value="NZ_AYSO01000014.1"/>
</dbReference>
<dbReference type="OrthoDB" id="9761531at2"/>
<feature type="transmembrane region" description="Helical" evidence="2">
    <location>
        <begin position="12"/>
        <end position="32"/>
    </location>
</feature>
<dbReference type="EMBL" id="AYSO01000014">
    <property type="protein sequence ID" value="KIE47542.1"/>
    <property type="molecule type" value="Genomic_DNA"/>
</dbReference>
<proteinExistence type="predicted"/>
<keyword evidence="2" id="KW-0472">Membrane</keyword>
<protein>
    <submittedName>
        <fullName evidence="4">Metallo-beta-lactamase superfamily protein</fullName>
    </submittedName>
</protein>
<evidence type="ECO:0000256" key="1">
    <source>
        <dbReference type="SAM" id="MobiDB-lite"/>
    </source>
</evidence>
<evidence type="ECO:0000256" key="2">
    <source>
        <dbReference type="SAM" id="Phobius"/>
    </source>
</evidence>
<dbReference type="Gene3D" id="3.60.15.10">
    <property type="entry name" value="Ribonuclease Z/Hydroxyacylglutathione hydrolase-like"/>
    <property type="match status" value="1"/>
</dbReference>
<dbReference type="InterPro" id="IPR035681">
    <property type="entry name" value="ComA-like_MBL"/>
</dbReference>
<dbReference type="PANTHER" id="PTHR30619">
    <property type="entry name" value="DNA INTERNALIZATION/COMPETENCE PROTEIN COMEC/REC2"/>
    <property type="match status" value="1"/>
</dbReference>
<sequence>MKKGIFKIKNLFIFIILIMTSIFLIGCAEISFEEENEENVVIDSTGKLMVHFIDVGQADSILIEQGNSTMLIDAGNNDDGKIIKDYLGKRNITKIDYLVGTHPHEDHIGAMDDVIYGFEIGKIFMPKKTSTTKTYRDVVTAASKKSLKFTAPKVGDSFKLGEATFTILAPIKDYEDANDSSIVLKMKYGNNTFLFTGDAEGPSEQDILNNKSDLTADVLKLGHHGSRTSSSHKFLDAVNPKYGVITCETNNDYGHPHIETVKKMKERNIKLYRTDEQGTIVATSDGKKITFNKSVASYKEGVRKNKEENNVQTKNEDNKSDINKDNNSRKIVYFTPKGKVYHYKKDCSTLSNSKNILEGSLKDAKNQGKNNPCEKCAS</sequence>
<keyword evidence="2" id="KW-1133">Transmembrane helix</keyword>
<evidence type="ECO:0000259" key="3">
    <source>
        <dbReference type="SMART" id="SM00849"/>
    </source>
</evidence>
<accession>A0A0C1R275</accession>
<dbReference type="InterPro" id="IPR001279">
    <property type="entry name" value="Metallo-B-lactamas"/>
</dbReference>